<sequence>MANWAVQIGLWQIGLCKLGCANWAVQIGLCKLGCANWAVQIGLCKLGYANWAMGKLAIYGSR</sequence>
<accession>A0A5C6E5Q1</accession>
<organism evidence="1 2">
    <name type="scientific">Novipirellula aureliae</name>
    <dbReference type="NCBI Taxonomy" id="2527966"/>
    <lineage>
        <taxon>Bacteria</taxon>
        <taxon>Pseudomonadati</taxon>
        <taxon>Planctomycetota</taxon>
        <taxon>Planctomycetia</taxon>
        <taxon>Pirellulales</taxon>
        <taxon>Pirellulaceae</taxon>
        <taxon>Novipirellula</taxon>
    </lineage>
</organism>
<dbReference type="EMBL" id="SJPY01000003">
    <property type="protein sequence ID" value="TWU42951.1"/>
    <property type="molecule type" value="Genomic_DNA"/>
</dbReference>
<keyword evidence="2" id="KW-1185">Reference proteome</keyword>
<name>A0A5C6E5Q1_9BACT</name>
<comment type="caution">
    <text evidence="1">The sequence shown here is derived from an EMBL/GenBank/DDBJ whole genome shotgun (WGS) entry which is preliminary data.</text>
</comment>
<dbReference type="Proteomes" id="UP000315471">
    <property type="component" value="Unassembled WGS sequence"/>
</dbReference>
<dbReference type="AlphaFoldDB" id="A0A5C6E5Q1"/>
<proteinExistence type="predicted"/>
<gene>
    <name evidence="1" type="ORF">Q31b_19850</name>
</gene>
<evidence type="ECO:0000313" key="1">
    <source>
        <dbReference type="EMBL" id="TWU42951.1"/>
    </source>
</evidence>
<protein>
    <submittedName>
        <fullName evidence="1">Uncharacterized protein</fullName>
    </submittedName>
</protein>
<evidence type="ECO:0000313" key="2">
    <source>
        <dbReference type="Proteomes" id="UP000315471"/>
    </source>
</evidence>
<reference evidence="1 2" key="1">
    <citation type="submission" date="2019-02" db="EMBL/GenBank/DDBJ databases">
        <title>Deep-cultivation of Planctomycetes and their phenomic and genomic characterization uncovers novel biology.</title>
        <authorList>
            <person name="Wiegand S."/>
            <person name="Jogler M."/>
            <person name="Boedeker C."/>
            <person name="Pinto D."/>
            <person name="Vollmers J."/>
            <person name="Rivas-Marin E."/>
            <person name="Kohn T."/>
            <person name="Peeters S.H."/>
            <person name="Heuer A."/>
            <person name="Rast P."/>
            <person name="Oberbeckmann S."/>
            <person name="Bunk B."/>
            <person name="Jeske O."/>
            <person name="Meyerdierks A."/>
            <person name="Storesund J.E."/>
            <person name="Kallscheuer N."/>
            <person name="Luecker S."/>
            <person name="Lage O.M."/>
            <person name="Pohl T."/>
            <person name="Merkel B.J."/>
            <person name="Hornburger P."/>
            <person name="Mueller R.-W."/>
            <person name="Bruemmer F."/>
            <person name="Labrenz M."/>
            <person name="Spormann A.M."/>
            <person name="Op Den Camp H."/>
            <person name="Overmann J."/>
            <person name="Amann R."/>
            <person name="Jetten M.S.M."/>
            <person name="Mascher T."/>
            <person name="Medema M.H."/>
            <person name="Devos D.P."/>
            <person name="Kaster A.-K."/>
            <person name="Ovreas L."/>
            <person name="Rohde M."/>
            <person name="Galperin M.Y."/>
            <person name="Jogler C."/>
        </authorList>
    </citation>
    <scope>NUCLEOTIDE SEQUENCE [LARGE SCALE GENOMIC DNA]</scope>
    <source>
        <strain evidence="1 2">Q31b</strain>
    </source>
</reference>